<feature type="region of interest" description="Disordered" evidence="1">
    <location>
        <begin position="25"/>
        <end position="46"/>
    </location>
</feature>
<name>A0ABT8KAY5_9MICO</name>
<evidence type="ECO:0000313" key="3">
    <source>
        <dbReference type="Proteomes" id="UP001174208"/>
    </source>
</evidence>
<protein>
    <submittedName>
        <fullName evidence="2">Uncharacterized protein</fullName>
    </submittedName>
</protein>
<dbReference type="Proteomes" id="UP001174208">
    <property type="component" value="Unassembled WGS sequence"/>
</dbReference>
<accession>A0ABT8KAY5</accession>
<evidence type="ECO:0000256" key="1">
    <source>
        <dbReference type="SAM" id="MobiDB-lite"/>
    </source>
</evidence>
<feature type="compositionally biased region" description="Polar residues" evidence="1">
    <location>
        <begin position="36"/>
        <end position="46"/>
    </location>
</feature>
<proteinExistence type="predicted"/>
<comment type="caution">
    <text evidence="2">The sequence shown here is derived from an EMBL/GenBank/DDBJ whole genome shotgun (WGS) entry which is preliminary data.</text>
</comment>
<keyword evidence="3" id="KW-1185">Reference proteome</keyword>
<dbReference type="EMBL" id="JAROCF010000001">
    <property type="protein sequence ID" value="MDN4614569.1"/>
    <property type="molecule type" value="Genomic_DNA"/>
</dbReference>
<reference evidence="2" key="1">
    <citation type="submission" date="2023-06" db="EMBL/GenBank/DDBJ databases">
        <title>MT1 and MT2 Draft Genomes of Novel Species.</title>
        <authorList>
            <person name="Venkateswaran K."/>
        </authorList>
    </citation>
    <scope>NUCLEOTIDE SEQUENCE</scope>
    <source>
        <strain evidence="2">F6_8S_P_1B</strain>
    </source>
</reference>
<evidence type="ECO:0000313" key="2">
    <source>
        <dbReference type="EMBL" id="MDN4614569.1"/>
    </source>
</evidence>
<organism evidence="2 3">
    <name type="scientific">Leifsonia williamsii</name>
    <dbReference type="NCBI Taxonomy" id="3035919"/>
    <lineage>
        <taxon>Bacteria</taxon>
        <taxon>Bacillati</taxon>
        <taxon>Actinomycetota</taxon>
        <taxon>Actinomycetes</taxon>
        <taxon>Micrococcales</taxon>
        <taxon>Microbacteriaceae</taxon>
        <taxon>Leifsonia</taxon>
    </lineage>
</organism>
<dbReference type="RefSeq" id="WP_301210841.1">
    <property type="nucleotide sequence ID" value="NZ_JAROCF010000001.1"/>
</dbReference>
<gene>
    <name evidence="2" type="ORF">P5G50_08900</name>
</gene>
<sequence length="187" mass="19846">MLQILQDPDFLAEFFDKTGEVEGVEQSEEFPGEVTYTESDSVTDPSITAETSSKLSEFTARPTVRSASILRANYPANSVATGTATSSCVVLGVTITTLKIWVTFKTGNLGIPKSVASYGSGASNFNFFVTVSATNNPACVDSSKGLAVASTTWHGYVLVKGLGASFDKRDTAKFFNGGLYSHTLVNI</sequence>